<sequence length="201" mass="21676">MQSNKDLTPLFMDNGFGPDFKRILCGDCTRQDVRDKIEDVSVDSLPVGKAAGFLNKIPGLKSAGSYLNGVFENAFEKVSSSVKRIFGFGNGGKIADDELVTVFRGVNPTHPGFANAQKGIAKPRSPISGHSSPELHNEGITQSKFVSATNNRNVAERFSGHNGVILEKRIPRSGLTTSPDKFKEAEVLIRGGFRGAKVTKP</sequence>
<dbReference type="Proteomes" id="UP000594688">
    <property type="component" value="Chromosome"/>
</dbReference>
<evidence type="ECO:0000313" key="2">
    <source>
        <dbReference type="EMBL" id="QPJ61248.1"/>
    </source>
</evidence>
<protein>
    <submittedName>
        <fullName evidence="2">Uncharacterized protein</fullName>
    </submittedName>
</protein>
<dbReference type="KEGG" id="nli:G3M70_04835"/>
<gene>
    <name evidence="2" type="ORF">G3M70_04835</name>
</gene>
<dbReference type="EMBL" id="CP048685">
    <property type="protein sequence ID" value="QPJ61248.1"/>
    <property type="molecule type" value="Genomic_DNA"/>
</dbReference>
<reference evidence="2 3" key="1">
    <citation type="submission" date="2020-02" db="EMBL/GenBank/DDBJ databases">
        <title>Genomic and physiological characterization of two novel Nitrospinaceae genera.</title>
        <authorList>
            <person name="Mueller A.J."/>
            <person name="Jung M.-Y."/>
            <person name="Strachan C.R."/>
            <person name="Herbold C.W."/>
            <person name="Kirkegaard R.H."/>
            <person name="Daims H."/>
        </authorList>
    </citation>
    <scope>NUCLEOTIDE SEQUENCE [LARGE SCALE GENOMIC DNA]</scope>
    <source>
        <strain evidence="2">EB</strain>
    </source>
</reference>
<evidence type="ECO:0000256" key="1">
    <source>
        <dbReference type="SAM" id="MobiDB-lite"/>
    </source>
</evidence>
<proteinExistence type="predicted"/>
<organism evidence="2 3">
    <name type="scientific">Candidatus Nitronauta litoralis</name>
    <dbReference type="NCBI Taxonomy" id="2705533"/>
    <lineage>
        <taxon>Bacteria</taxon>
        <taxon>Pseudomonadati</taxon>
        <taxon>Nitrospinota/Tectimicrobiota group</taxon>
        <taxon>Nitrospinota</taxon>
        <taxon>Nitrospinia</taxon>
        <taxon>Nitrospinales</taxon>
        <taxon>Nitrospinaceae</taxon>
        <taxon>Candidatus Nitronauta</taxon>
    </lineage>
</organism>
<evidence type="ECO:0000313" key="3">
    <source>
        <dbReference type="Proteomes" id="UP000594688"/>
    </source>
</evidence>
<feature type="region of interest" description="Disordered" evidence="1">
    <location>
        <begin position="113"/>
        <end position="136"/>
    </location>
</feature>
<dbReference type="AlphaFoldDB" id="A0A7T0FZV4"/>
<accession>A0A7T0FZV4</accession>
<name>A0A7T0FZV4_9BACT</name>
<dbReference type="SUPFAM" id="SSF56399">
    <property type="entry name" value="ADP-ribosylation"/>
    <property type="match status" value="1"/>
</dbReference>